<dbReference type="Pfam" id="PF00169">
    <property type="entry name" value="PH"/>
    <property type="match status" value="2"/>
</dbReference>
<evidence type="ECO:0000256" key="8">
    <source>
        <dbReference type="PROSITE-ProRule" id="PRU00288"/>
    </source>
</evidence>
<dbReference type="InterPro" id="IPR037849">
    <property type="entry name" value="PH1_ADAP"/>
</dbReference>
<dbReference type="SUPFAM" id="SSF50729">
    <property type="entry name" value="PH domain-like"/>
    <property type="match status" value="2"/>
</dbReference>
<dbReference type="InterPro" id="IPR038508">
    <property type="entry name" value="ArfGAP_dom_sf"/>
</dbReference>
<keyword evidence="3" id="KW-0963">Cytoplasm</keyword>
<dbReference type="InterPro" id="IPR052589">
    <property type="entry name" value="Arf-GAP_dual-PH_domain"/>
</dbReference>
<dbReference type="FunFam" id="2.30.29.30:FF:000099">
    <property type="entry name" value="Arf-GAP with dual PH domain-containing protein 1"/>
    <property type="match status" value="1"/>
</dbReference>
<keyword evidence="6 8" id="KW-0863">Zinc-finger</keyword>
<protein>
    <recommendedName>
        <fullName evidence="12">Arf-GAP domain-containing protein</fullName>
    </recommendedName>
</protein>
<dbReference type="GO" id="GO:1902936">
    <property type="term" value="F:phosphatidylinositol bisphosphate binding"/>
    <property type="evidence" value="ECO:0007669"/>
    <property type="project" value="InterPro"/>
</dbReference>
<dbReference type="GO" id="GO:0008270">
    <property type="term" value="F:zinc ion binding"/>
    <property type="evidence" value="ECO:0007669"/>
    <property type="project" value="UniProtKB-KW"/>
</dbReference>
<keyword evidence="2" id="KW-0343">GTPase activation</keyword>
<dbReference type="CDD" id="cd01251">
    <property type="entry name" value="PH2_ADAP"/>
    <property type="match status" value="1"/>
</dbReference>
<dbReference type="Gene3D" id="1.10.220.150">
    <property type="entry name" value="Arf GTPase activating protein"/>
    <property type="match status" value="1"/>
</dbReference>
<dbReference type="InterPro" id="IPR037851">
    <property type="entry name" value="PH2_ADAP"/>
</dbReference>
<evidence type="ECO:0000256" key="1">
    <source>
        <dbReference type="ARBA" id="ARBA00004496"/>
    </source>
</evidence>
<evidence type="ECO:0000256" key="3">
    <source>
        <dbReference type="ARBA" id="ARBA00022490"/>
    </source>
</evidence>
<dbReference type="FunFam" id="2.30.29.30:FF:000080">
    <property type="entry name" value="Arf-GAP with dual PH domain-containing protein 1"/>
    <property type="match status" value="1"/>
</dbReference>
<keyword evidence="4" id="KW-0479">Metal-binding</keyword>
<dbReference type="Gene3D" id="2.30.29.30">
    <property type="entry name" value="Pleckstrin-homology domain (PH domain)/Phosphotyrosine-binding domain (PTB)"/>
    <property type="match status" value="2"/>
</dbReference>
<dbReference type="InterPro" id="IPR011993">
    <property type="entry name" value="PH-like_dom_sf"/>
</dbReference>
<dbReference type="AlphaFoldDB" id="A0A1B6HMU7"/>
<dbReference type="PROSITE" id="PS50115">
    <property type="entry name" value="ARFGAP"/>
    <property type="match status" value="1"/>
</dbReference>
<evidence type="ECO:0008006" key="12">
    <source>
        <dbReference type="Google" id="ProtNLM"/>
    </source>
</evidence>
<dbReference type="GO" id="GO:0005096">
    <property type="term" value="F:GTPase activator activity"/>
    <property type="evidence" value="ECO:0007669"/>
    <property type="project" value="UniProtKB-KW"/>
</dbReference>
<dbReference type="GO" id="GO:0005737">
    <property type="term" value="C:cytoplasm"/>
    <property type="evidence" value="ECO:0007669"/>
    <property type="project" value="UniProtKB-SubCell"/>
</dbReference>
<accession>A0A1B6HMU7</accession>
<evidence type="ECO:0000313" key="11">
    <source>
        <dbReference type="EMBL" id="JAS75976.1"/>
    </source>
</evidence>
<feature type="domain" description="Arf-GAP" evidence="10">
    <location>
        <begin position="6"/>
        <end position="127"/>
    </location>
</feature>
<name>A0A1B6HMU7_9HEMI</name>
<dbReference type="FunFam" id="1.10.220.150:FF:000011">
    <property type="entry name" value="Arf-GAP with dual PH domain-containing protein 1"/>
    <property type="match status" value="1"/>
</dbReference>
<dbReference type="CDD" id="cd13252">
    <property type="entry name" value="PH1_ADAP"/>
    <property type="match status" value="1"/>
</dbReference>
<evidence type="ECO:0000259" key="9">
    <source>
        <dbReference type="PROSITE" id="PS50003"/>
    </source>
</evidence>
<dbReference type="GO" id="GO:0005886">
    <property type="term" value="C:plasma membrane"/>
    <property type="evidence" value="ECO:0007669"/>
    <property type="project" value="TreeGrafter"/>
</dbReference>
<gene>
    <name evidence="11" type="ORF">g.9027</name>
</gene>
<dbReference type="EMBL" id="GECU01031730">
    <property type="protein sequence ID" value="JAS75976.1"/>
    <property type="molecule type" value="Transcribed_RNA"/>
</dbReference>
<proteinExistence type="predicted"/>
<evidence type="ECO:0000256" key="7">
    <source>
        <dbReference type="ARBA" id="ARBA00022833"/>
    </source>
</evidence>
<dbReference type="CDD" id="cd08832">
    <property type="entry name" value="ArfGap_ADAP"/>
    <property type="match status" value="1"/>
</dbReference>
<dbReference type="InterPro" id="IPR037278">
    <property type="entry name" value="ARFGAP/RecO"/>
</dbReference>
<keyword evidence="7" id="KW-0862">Zinc</keyword>
<keyword evidence="5" id="KW-0677">Repeat</keyword>
<dbReference type="PANTHER" id="PTHR46021:SF2">
    <property type="entry name" value="ARF-GAP WITH DUAL PH DOMAIN-CONTAINING PROTEIN 1"/>
    <property type="match status" value="1"/>
</dbReference>
<dbReference type="PRINTS" id="PR00405">
    <property type="entry name" value="REVINTRACTNG"/>
</dbReference>
<evidence type="ECO:0000256" key="4">
    <source>
        <dbReference type="ARBA" id="ARBA00022723"/>
    </source>
</evidence>
<comment type="subcellular location">
    <subcellularLocation>
        <location evidence="1">Cytoplasm</location>
    </subcellularLocation>
</comment>
<reference evidence="11" key="1">
    <citation type="submission" date="2015-11" db="EMBL/GenBank/DDBJ databases">
        <title>De novo transcriptome assembly of four potential Pierce s Disease insect vectors from Arizona vineyards.</title>
        <authorList>
            <person name="Tassone E.E."/>
        </authorList>
    </citation>
    <scope>NUCLEOTIDE SEQUENCE</scope>
</reference>
<evidence type="ECO:0000256" key="5">
    <source>
        <dbReference type="ARBA" id="ARBA00022737"/>
    </source>
</evidence>
<organism evidence="11">
    <name type="scientific">Homalodisca liturata</name>
    <dbReference type="NCBI Taxonomy" id="320908"/>
    <lineage>
        <taxon>Eukaryota</taxon>
        <taxon>Metazoa</taxon>
        <taxon>Ecdysozoa</taxon>
        <taxon>Arthropoda</taxon>
        <taxon>Hexapoda</taxon>
        <taxon>Insecta</taxon>
        <taxon>Pterygota</taxon>
        <taxon>Neoptera</taxon>
        <taxon>Paraneoptera</taxon>
        <taxon>Hemiptera</taxon>
        <taxon>Auchenorrhyncha</taxon>
        <taxon>Membracoidea</taxon>
        <taxon>Cicadellidae</taxon>
        <taxon>Cicadellinae</taxon>
        <taxon>Proconiini</taxon>
        <taxon>Homalodisca</taxon>
    </lineage>
</organism>
<dbReference type="InterPro" id="IPR001849">
    <property type="entry name" value="PH_domain"/>
</dbReference>
<dbReference type="SMART" id="SM00233">
    <property type="entry name" value="PH"/>
    <property type="match status" value="2"/>
</dbReference>
<dbReference type="PANTHER" id="PTHR46021">
    <property type="entry name" value="ARF-GAP WITH DUAL PH DOMAIN-CONTAINING PROTEIN 1-LIKE PROTEIN"/>
    <property type="match status" value="1"/>
</dbReference>
<dbReference type="Pfam" id="PF01412">
    <property type="entry name" value="ArfGap"/>
    <property type="match status" value="1"/>
</dbReference>
<sequence length="378" mass="43577">MADSSGKAIEELMKRPGNEICADCSTKDPEWASYNLGIFICARCSAIHRGLGAHISKVKHVKMDRWEASQLERMREVGNSAAKMKYESRVPSCYRRPVEGDPQPLLEEWICAKYLREEFNRLERPSFMSGSLEGFLMKRGKEDARFHPRKFVLAGDTISYYVKENREPKAVVKLAELNVAFIPKKTGHPNSLQLTWVRGDGSTRHIFVYHDDPQTIVHWYMAIRCAKLHRLQVAYPSAQEDELVGLLTQDFIKEGWLFKTGPRPTDAYKKRWFTLDNRKLMYHEDPLDAHPKGEVFLGHMLEGYSVRVGVAAGFKDQGFSFLLSTPERRYNLSALTAPDRDHWISVIQDVLQRPLTLQEKTMSKGLVRKRGMFNNNRR</sequence>
<dbReference type="SUPFAM" id="SSF57863">
    <property type="entry name" value="ArfGap/RecO-like zinc finger"/>
    <property type="match status" value="1"/>
</dbReference>
<feature type="domain" description="PH" evidence="9">
    <location>
        <begin position="129"/>
        <end position="228"/>
    </location>
</feature>
<evidence type="ECO:0000256" key="6">
    <source>
        <dbReference type="ARBA" id="ARBA00022771"/>
    </source>
</evidence>
<dbReference type="InterPro" id="IPR001164">
    <property type="entry name" value="ArfGAP_dom"/>
</dbReference>
<evidence type="ECO:0000256" key="2">
    <source>
        <dbReference type="ARBA" id="ARBA00022468"/>
    </source>
</evidence>
<dbReference type="PROSITE" id="PS50003">
    <property type="entry name" value="PH_DOMAIN"/>
    <property type="match status" value="2"/>
</dbReference>
<dbReference type="GO" id="GO:0005547">
    <property type="term" value="F:phosphatidylinositol-3,4,5-trisphosphate binding"/>
    <property type="evidence" value="ECO:0007669"/>
    <property type="project" value="TreeGrafter"/>
</dbReference>
<feature type="domain" description="PH" evidence="9">
    <location>
        <begin position="250"/>
        <end position="352"/>
    </location>
</feature>
<evidence type="ECO:0000259" key="10">
    <source>
        <dbReference type="PROSITE" id="PS50115"/>
    </source>
</evidence>
<dbReference type="SMART" id="SM00105">
    <property type="entry name" value="ArfGap"/>
    <property type="match status" value="1"/>
</dbReference>